<gene>
    <name evidence="2" type="ORF">EDS130_LOCUS2539</name>
    <name evidence="3" type="ORF">XAT740_LOCUS12699</name>
</gene>
<dbReference type="Proteomes" id="UP000663828">
    <property type="component" value="Unassembled WGS sequence"/>
</dbReference>
<proteinExistence type="predicted"/>
<dbReference type="OrthoDB" id="10036739at2759"/>
<name>A0A813PPE3_ADIRI</name>
<feature type="compositionally biased region" description="Low complexity" evidence="1">
    <location>
        <begin position="7"/>
        <end position="24"/>
    </location>
</feature>
<evidence type="ECO:0000313" key="4">
    <source>
        <dbReference type="Proteomes" id="UP000663828"/>
    </source>
</evidence>
<sequence>MRHSRYVSHSPSISSSASTQQSSSNKLKSPAPSDYEYVGRLVTRERPIVQKSKSAHQNSVFPQTRHQYHHVAPSNHQPVYEEVSCSSSGGEDGDEIDSLSKPLGVIRINDRHLREIYRLPTPPPKVKRVYHRLRSPETKVIERVFVRRPPPQIIENIIEVPPEKVRIINREKILGKSKPITRSKLIRLKAQQRDRGVDQQIIEEGEEGEQQQQQQETQPIVAPTQVYAQSQSQQQQTAQPAFTHAQSYLQPQPQQVTCNPSGGCYPQQAAANAVTSAYAPQQPIQTTTVSFNPPHQPTTTTTSTAMVYPFQTHVHGPGCFHATMPSNAMFNPQQTLRIPTPQAPQGSPYTFVPQKVDNHQMIAPSTPYAYAPQHTAPVMSYGNARY</sequence>
<dbReference type="AlphaFoldDB" id="A0A813PPE3"/>
<organism evidence="2 5">
    <name type="scientific">Adineta ricciae</name>
    <name type="common">Rotifer</name>
    <dbReference type="NCBI Taxonomy" id="249248"/>
    <lineage>
        <taxon>Eukaryota</taxon>
        <taxon>Metazoa</taxon>
        <taxon>Spiralia</taxon>
        <taxon>Gnathifera</taxon>
        <taxon>Rotifera</taxon>
        <taxon>Eurotatoria</taxon>
        <taxon>Bdelloidea</taxon>
        <taxon>Adinetida</taxon>
        <taxon>Adinetidae</taxon>
        <taxon>Adineta</taxon>
    </lineage>
</organism>
<dbReference type="EMBL" id="CAJNOR010000722">
    <property type="protein sequence ID" value="CAF0991092.1"/>
    <property type="molecule type" value="Genomic_DNA"/>
</dbReference>
<dbReference type="EMBL" id="CAJNOJ010000006">
    <property type="protein sequence ID" value="CAF0755822.1"/>
    <property type="molecule type" value="Genomic_DNA"/>
</dbReference>
<reference evidence="2" key="1">
    <citation type="submission" date="2021-02" db="EMBL/GenBank/DDBJ databases">
        <authorList>
            <person name="Nowell W R."/>
        </authorList>
    </citation>
    <scope>NUCLEOTIDE SEQUENCE</scope>
</reference>
<keyword evidence="4" id="KW-1185">Reference proteome</keyword>
<evidence type="ECO:0000313" key="2">
    <source>
        <dbReference type="EMBL" id="CAF0755822.1"/>
    </source>
</evidence>
<feature type="region of interest" description="Disordered" evidence="1">
    <location>
        <begin position="225"/>
        <end position="244"/>
    </location>
</feature>
<evidence type="ECO:0000313" key="3">
    <source>
        <dbReference type="EMBL" id="CAF0991092.1"/>
    </source>
</evidence>
<evidence type="ECO:0000313" key="5">
    <source>
        <dbReference type="Proteomes" id="UP000663852"/>
    </source>
</evidence>
<accession>A0A813PPE3</accession>
<comment type="caution">
    <text evidence="2">The sequence shown here is derived from an EMBL/GenBank/DDBJ whole genome shotgun (WGS) entry which is preliminary data.</text>
</comment>
<evidence type="ECO:0000256" key="1">
    <source>
        <dbReference type="SAM" id="MobiDB-lite"/>
    </source>
</evidence>
<feature type="region of interest" description="Disordered" evidence="1">
    <location>
        <begin position="1"/>
        <end position="35"/>
    </location>
</feature>
<protein>
    <submittedName>
        <fullName evidence="2">Uncharacterized protein</fullName>
    </submittedName>
</protein>
<dbReference type="Proteomes" id="UP000663852">
    <property type="component" value="Unassembled WGS sequence"/>
</dbReference>